<organism evidence="1 2">
    <name type="scientific">Candidatus Hydrogenisulfobacillus filiaventi</name>
    <dbReference type="NCBI Taxonomy" id="2707344"/>
    <lineage>
        <taxon>Bacteria</taxon>
        <taxon>Bacillati</taxon>
        <taxon>Bacillota</taxon>
        <taxon>Clostridia</taxon>
        <taxon>Eubacteriales</taxon>
        <taxon>Clostridiales Family XVII. Incertae Sedis</taxon>
        <taxon>Candidatus Hydrogenisulfobacillus</taxon>
    </lineage>
</organism>
<protein>
    <submittedName>
        <fullName evidence="1">Uncharacterized protein</fullName>
    </submittedName>
</protein>
<proteinExistence type="predicted"/>
<accession>A0A6F8ZIQ3</accession>
<name>A0A6F8ZIQ3_9FIRM</name>
<reference evidence="1 2" key="1">
    <citation type="submission" date="2020-02" db="EMBL/GenBank/DDBJ databases">
        <authorList>
            <person name="Hogendoorn C."/>
        </authorList>
    </citation>
    <scope>NUCLEOTIDE SEQUENCE [LARGE SCALE GENOMIC DNA]</scope>
    <source>
        <strain evidence="1">R501</strain>
    </source>
</reference>
<dbReference type="AlphaFoldDB" id="A0A6F8ZIQ3"/>
<evidence type="ECO:0000313" key="1">
    <source>
        <dbReference type="EMBL" id="CAB1129544.1"/>
    </source>
</evidence>
<sequence length="135" mass="15779">MIAFRRERNGMDHWHLRLFGDDHHDPDPVLLLALIGLRQAYIDRFRSAWWDDGRIVVGTRTGGPNREFSTNETLTTNPHYCHDLDDEDDPSYAYFEFEVSGEIAADVEHARRHPLDPVPERLRRWLERAGVEIDG</sequence>
<dbReference type="KEGG" id="hfv:R50_2047"/>
<keyword evidence="2" id="KW-1185">Reference proteome</keyword>
<evidence type="ECO:0000313" key="2">
    <source>
        <dbReference type="Proteomes" id="UP000503399"/>
    </source>
</evidence>
<gene>
    <name evidence="1" type="ORF">R50_2047</name>
</gene>
<dbReference type="Proteomes" id="UP000503399">
    <property type="component" value="Chromosome"/>
</dbReference>
<dbReference type="EMBL" id="LR778114">
    <property type="protein sequence ID" value="CAB1129544.1"/>
    <property type="molecule type" value="Genomic_DNA"/>
</dbReference>